<name>A0A364P0Q0_9PROT</name>
<organism evidence="2 3">
    <name type="scientific">Paramagnetospirillum kuznetsovii</name>
    <dbReference type="NCBI Taxonomy" id="2053833"/>
    <lineage>
        <taxon>Bacteria</taxon>
        <taxon>Pseudomonadati</taxon>
        <taxon>Pseudomonadota</taxon>
        <taxon>Alphaproteobacteria</taxon>
        <taxon>Rhodospirillales</taxon>
        <taxon>Magnetospirillaceae</taxon>
        <taxon>Paramagnetospirillum</taxon>
    </lineage>
</organism>
<sequence length="354" mass="38393">MTVAQAILDRYRILGEPATFPLGGVYSGFDPFADRAISLYEVAPGHAGFRPGLLVEDVREGARVSHPNLLPALAEIPSQTGPSYLVTATAKGVRLDMLATDKGLTAQGALHIMRIMANLLEYCWKSGIKGCGFGTKSIYVAPEGIRFASIAESRLLARAAGRELNGRAGDITDFSEILAATIELCRRAGNSCDQVEAVDKALREHGFLAARNLLNGIADTADDKDEEGRKTLTRLDAGDFLFKEGDPSDDTFFVLESGLVQVLKADPSGNEMFLDLTQPGQLIGEMAVIDRLPRMATVRAIEPCQLLIIRGTVFRSRLAKTEKVAMMLIETLSRRLRQRADEITSLKSALGGNR</sequence>
<dbReference type="Pfam" id="PF00027">
    <property type="entry name" value="cNMP_binding"/>
    <property type="match status" value="1"/>
</dbReference>
<dbReference type="EMBL" id="PGTO01000003">
    <property type="protein sequence ID" value="RAU22830.1"/>
    <property type="molecule type" value="Genomic_DNA"/>
</dbReference>
<reference evidence="2 3" key="1">
    <citation type="submission" date="2017-11" db="EMBL/GenBank/DDBJ databases">
        <title>Draft genome sequence of magnetotactic bacterium Magnetospirillum kuznetsovii LBB-42.</title>
        <authorList>
            <person name="Grouzdev D.S."/>
            <person name="Rysina M.S."/>
            <person name="Baslerov R.V."/>
            <person name="Koziaeva V."/>
        </authorList>
    </citation>
    <scope>NUCLEOTIDE SEQUENCE [LARGE SCALE GENOMIC DNA]</scope>
    <source>
        <strain evidence="2 3">LBB-42</strain>
    </source>
</reference>
<keyword evidence="3" id="KW-1185">Reference proteome</keyword>
<dbReference type="InterPro" id="IPR050397">
    <property type="entry name" value="Env_Response_Regulators"/>
</dbReference>
<evidence type="ECO:0000313" key="2">
    <source>
        <dbReference type="EMBL" id="RAU22830.1"/>
    </source>
</evidence>
<dbReference type="GO" id="GO:0005829">
    <property type="term" value="C:cytosol"/>
    <property type="evidence" value="ECO:0007669"/>
    <property type="project" value="TreeGrafter"/>
</dbReference>
<dbReference type="CDD" id="cd00038">
    <property type="entry name" value="CAP_ED"/>
    <property type="match status" value="1"/>
</dbReference>
<dbReference type="SUPFAM" id="SSF51206">
    <property type="entry name" value="cAMP-binding domain-like"/>
    <property type="match status" value="1"/>
</dbReference>
<dbReference type="InterPro" id="IPR014710">
    <property type="entry name" value="RmlC-like_jellyroll"/>
</dbReference>
<gene>
    <name evidence="2" type="ORF">CU669_05430</name>
</gene>
<dbReference type="AlphaFoldDB" id="A0A364P0Q0"/>
<dbReference type="InterPro" id="IPR018490">
    <property type="entry name" value="cNMP-bd_dom_sf"/>
</dbReference>
<dbReference type="Proteomes" id="UP000251075">
    <property type="component" value="Unassembled WGS sequence"/>
</dbReference>
<dbReference type="OrthoDB" id="9809206at2"/>
<dbReference type="GO" id="GO:0003700">
    <property type="term" value="F:DNA-binding transcription factor activity"/>
    <property type="evidence" value="ECO:0007669"/>
    <property type="project" value="TreeGrafter"/>
</dbReference>
<proteinExistence type="predicted"/>
<dbReference type="PROSITE" id="PS50042">
    <property type="entry name" value="CNMP_BINDING_3"/>
    <property type="match status" value="1"/>
</dbReference>
<dbReference type="SMART" id="SM00100">
    <property type="entry name" value="cNMP"/>
    <property type="match status" value="1"/>
</dbReference>
<dbReference type="RefSeq" id="WP_112142813.1">
    <property type="nucleotide sequence ID" value="NZ_PGTO01000003.1"/>
</dbReference>
<dbReference type="PANTHER" id="PTHR24567">
    <property type="entry name" value="CRP FAMILY TRANSCRIPTIONAL REGULATORY PROTEIN"/>
    <property type="match status" value="1"/>
</dbReference>
<dbReference type="PANTHER" id="PTHR24567:SF68">
    <property type="entry name" value="DNA-BINDING TRANSCRIPTIONAL DUAL REGULATOR CRP"/>
    <property type="match status" value="1"/>
</dbReference>
<protein>
    <recommendedName>
        <fullName evidence="1">Cyclic nucleotide-binding domain-containing protein</fullName>
    </recommendedName>
</protein>
<dbReference type="Gene3D" id="2.60.120.10">
    <property type="entry name" value="Jelly Rolls"/>
    <property type="match status" value="1"/>
</dbReference>
<comment type="caution">
    <text evidence="2">The sequence shown here is derived from an EMBL/GenBank/DDBJ whole genome shotgun (WGS) entry which is preliminary data.</text>
</comment>
<evidence type="ECO:0000313" key="3">
    <source>
        <dbReference type="Proteomes" id="UP000251075"/>
    </source>
</evidence>
<accession>A0A364P0Q0</accession>
<feature type="domain" description="Cyclic nucleotide-binding" evidence="1">
    <location>
        <begin position="235"/>
        <end position="335"/>
    </location>
</feature>
<dbReference type="InterPro" id="IPR000595">
    <property type="entry name" value="cNMP-bd_dom"/>
</dbReference>
<evidence type="ECO:0000259" key="1">
    <source>
        <dbReference type="PROSITE" id="PS50042"/>
    </source>
</evidence>